<feature type="binding site" evidence="3">
    <location>
        <position position="260"/>
    </location>
    <ligand>
        <name>Mg(2+)</name>
        <dbReference type="ChEBI" id="CHEBI:18420"/>
        <label>1</label>
    </ligand>
</feature>
<keyword evidence="2 4" id="KW-0378">Hydrolase</keyword>
<dbReference type="Pfam" id="PF03747">
    <property type="entry name" value="ADP_ribosyl_GH"/>
    <property type="match status" value="1"/>
</dbReference>
<comment type="caution">
    <text evidence="4">The sequence shown here is derived from an EMBL/GenBank/DDBJ whole genome shotgun (WGS) entry which is preliminary data.</text>
</comment>
<reference evidence="4 5" key="1">
    <citation type="submission" date="2019-12" db="EMBL/GenBank/DDBJ databases">
        <title>The draft genomic sequence of strain Chitinophaga oryziterrae JCM 16595.</title>
        <authorList>
            <person name="Zhang X."/>
        </authorList>
    </citation>
    <scope>NUCLEOTIDE SEQUENCE [LARGE SCALE GENOMIC DNA]</scope>
    <source>
        <strain evidence="4 5">JCM 16595</strain>
    </source>
</reference>
<comment type="cofactor">
    <cofactor evidence="3">
        <name>Mg(2+)</name>
        <dbReference type="ChEBI" id="CHEBI:18420"/>
    </cofactor>
    <text evidence="3">Binds 2 magnesium ions per subunit.</text>
</comment>
<name>A0A6N8JHB1_9BACT</name>
<keyword evidence="3" id="KW-0479">Metal-binding</keyword>
<comment type="similarity">
    <text evidence="1">Belongs to the ADP-ribosylglycohydrolase family.</text>
</comment>
<dbReference type="GO" id="GO:0016787">
    <property type="term" value="F:hydrolase activity"/>
    <property type="evidence" value="ECO:0007669"/>
    <property type="project" value="UniProtKB-KW"/>
</dbReference>
<feature type="binding site" evidence="3">
    <location>
        <position position="261"/>
    </location>
    <ligand>
        <name>Mg(2+)</name>
        <dbReference type="ChEBI" id="CHEBI:18420"/>
        <label>1</label>
    </ligand>
</feature>
<accession>A0A6N8JHB1</accession>
<evidence type="ECO:0000313" key="4">
    <source>
        <dbReference type="EMBL" id="MVT44695.1"/>
    </source>
</evidence>
<dbReference type="SUPFAM" id="SSF101478">
    <property type="entry name" value="ADP-ribosylglycohydrolase"/>
    <property type="match status" value="1"/>
</dbReference>
<dbReference type="PANTHER" id="PTHR16222">
    <property type="entry name" value="ADP-RIBOSYLGLYCOHYDROLASE"/>
    <property type="match status" value="1"/>
</dbReference>
<protein>
    <submittedName>
        <fullName evidence="4">ADP-ribosylglycohydrolase family protein</fullName>
    </submittedName>
</protein>
<dbReference type="GO" id="GO:0046872">
    <property type="term" value="F:metal ion binding"/>
    <property type="evidence" value="ECO:0007669"/>
    <property type="project" value="UniProtKB-KW"/>
</dbReference>
<dbReference type="RefSeq" id="WP_157303482.1">
    <property type="nucleotide sequence ID" value="NZ_BAAAZB010000018.1"/>
</dbReference>
<keyword evidence="3" id="KW-0460">Magnesium</keyword>
<dbReference type="Proteomes" id="UP000468388">
    <property type="component" value="Unassembled WGS sequence"/>
</dbReference>
<feature type="binding site" evidence="3">
    <location>
        <position position="258"/>
    </location>
    <ligand>
        <name>Mg(2+)</name>
        <dbReference type="ChEBI" id="CHEBI:18420"/>
        <label>1</label>
    </ligand>
</feature>
<feature type="binding site" evidence="3">
    <location>
        <position position="53"/>
    </location>
    <ligand>
        <name>Mg(2+)</name>
        <dbReference type="ChEBI" id="CHEBI:18420"/>
        <label>1</label>
    </ligand>
</feature>
<proteinExistence type="inferred from homology"/>
<organism evidence="4 5">
    <name type="scientific">Chitinophaga oryziterrae</name>
    <dbReference type="NCBI Taxonomy" id="1031224"/>
    <lineage>
        <taxon>Bacteria</taxon>
        <taxon>Pseudomonadati</taxon>
        <taxon>Bacteroidota</taxon>
        <taxon>Chitinophagia</taxon>
        <taxon>Chitinophagales</taxon>
        <taxon>Chitinophagaceae</taxon>
        <taxon>Chitinophaga</taxon>
    </lineage>
</organism>
<feature type="binding site" evidence="3">
    <location>
        <position position="52"/>
    </location>
    <ligand>
        <name>Mg(2+)</name>
        <dbReference type="ChEBI" id="CHEBI:18420"/>
        <label>1</label>
    </ligand>
</feature>
<dbReference type="PANTHER" id="PTHR16222:SF24">
    <property type="entry name" value="ADP-RIBOSYLHYDROLASE ARH3"/>
    <property type="match status" value="1"/>
</dbReference>
<dbReference type="Gene3D" id="1.10.4080.10">
    <property type="entry name" value="ADP-ribosylation/Crystallin J1"/>
    <property type="match status" value="1"/>
</dbReference>
<sequence>MRNYIKDILYGIATGDALGVPVEFLSRGEIALRPITGMQGYGTHNQPPGTWSDDSSLTFCLAEMLCGEYDLTNLANRFINWRNYGYWTPRGEVFDIGIATSHAINRLQDGISPVLAGGDGEWSNGNGSLMRILPLLFYIKDLSVADRFNIIGEVSSLTHRHSRSIVACFLYLEMALNILQGKDKQTAYTEMCKTANDFLADEKEAFSRVLSGDIPGLHINDIKSTGYVVHTLEAAIWCLLKTNDYQSAVLSAVNLGDDTDTTAAVTGGIAGLLYGWETIPAEWLNLLAKKTSIDKLIINLQAKIDV</sequence>
<gene>
    <name evidence="4" type="ORF">GO495_29145</name>
</gene>
<evidence type="ECO:0000256" key="1">
    <source>
        <dbReference type="ARBA" id="ARBA00010702"/>
    </source>
</evidence>
<dbReference type="InterPro" id="IPR050792">
    <property type="entry name" value="ADP-ribosylglycohydrolase"/>
</dbReference>
<dbReference type="AlphaFoldDB" id="A0A6N8JHB1"/>
<feature type="binding site" evidence="3">
    <location>
        <position position="54"/>
    </location>
    <ligand>
        <name>Mg(2+)</name>
        <dbReference type="ChEBI" id="CHEBI:18420"/>
        <label>1</label>
    </ligand>
</feature>
<dbReference type="OrthoDB" id="9798107at2"/>
<evidence type="ECO:0000256" key="2">
    <source>
        <dbReference type="ARBA" id="ARBA00022801"/>
    </source>
</evidence>
<dbReference type="InterPro" id="IPR005502">
    <property type="entry name" value="Ribosyl_crysJ1"/>
</dbReference>
<dbReference type="InterPro" id="IPR036705">
    <property type="entry name" value="Ribosyl_crysJ1_sf"/>
</dbReference>
<evidence type="ECO:0000256" key="3">
    <source>
        <dbReference type="PIRSR" id="PIRSR605502-1"/>
    </source>
</evidence>
<dbReference type="EMBL" id="WRXO01000012">
    <property type="protein sequence ID" value="MVT44695.1"/>
    <property type="molecule type" value="Genomic_DNA"/>
</dbReference>
<keyword evidence="5" id="KW-1185">Reference proteome</keyword>
<evidence type="ECO:0000313" key="5">
    <source>
        <dbReference type="Proteomes" id="UP000468388"/>
    </source>
</evidence>